<protein>
    <submittedName>
        <fullName evidence="3">DMT family transporter</fullName>
    </submittedName>
</protein>
<accession>A0A937DIL8</accession>
<dbReference type="PANTHER" id="PTHR22911:SF137">
    <property type="entry name" value="SOLUTE CARRIER FAMILY 35 MEMBER G2-RELATED"/>
    <property type="match status" value="1"/>
</dbReference>
<feature type="transmembrane region" description="Helical" evidence="1">
    <location>
        <begin position="37"/>
        <end position="57"/>
    </location>
</feature>
<keyword evidence="1" id="KW-0472">Membrane</keyword>
<dbReference type="InterPro" id="IPR037185">
    <property type="entry name" value="EmrE-like"/>
</dbReference>
<reference evidence="3" key="1">
    <citation type="submission" date="2021-01" db="EMBL/GenBank/DDBJ databases">
        <title>Marivirga sp. nov., isolated from intertidal surface sediments.</title>
        <authorList>
            <person name="Zhang M."/>
        </authorList>
    </citation>
    <scope>NUCLEOTIDE SEQUENCE</scope>
    <source>
        <strain evidence="3">SM1354</strain>
    </source>
</reference>
<keyword evidence="1" id="KW-0812">Transmembrane</keyword>
<dbReference type="EMBL" id="JAERQG010000002">
    <property type="protein sequence ID" value="MBL0765125.1"/>
    <property type="molecule type" value="Genomic_DNA"/>
</dbReference>
<feature type="transmembrane region" description="Helical" evidence="1">
    <location>
        <begin position="242"/>
        <end position="264"/>
    </location>
</feature>
<feature type="transmembrane region" description="Helical" evidence="1">
    <location>
        <begin position="93"/>
        <end position="114"/>
    </location>
</feature>
<keyword evidence="4" id="KW-1185">Reference proteome</keyword>
<dbReference type="RefSeq" id="WP_201919462.1">
    <property type="nucleotide sequence ID" value="NZ_JAERQG010000002.1"/>
</dbReference>
<feature type="transmembrane region" description="Helical" evidence="1">
    <location>
        <begin position="126"/>
        <end position="143"/>
    </location>
</feature>
<evidence type="ECO:0000313" key="3">
    <source>
        <dbReference type="EMBL" id="MBL0765125.1"/>
    </source>
</evidence>
<feature type="domain" description="EamA" evidence="2">
    <location>
        <begin position="3"/>
        <end position="138"/>
    </location>
</feature>
<organism evidence="3 4">
    <name type="scientific">Marivirga atlantica</name>
    <dbReference type="NCBI Taxonomy" id="1548457"/>
    <lineage>
        <taxon>Bacteria</taxon>
        <taxon>Pseudomonadati</taxon>
        <taxon>Bacteroidota</taxon>
        <taxon>Cytophagia</taxon>
        <taxon>Cytophagales</taxon>
        <taxon>Marivirgaceae</taxon>
        <taxon>Marivirga</taxon>
    </lineage>
</organism>
<feature type="transmembrane region" description="Helical" evidence="1">
    <location>
        <begin position="270"/>
        <end position="290"/>
    </location>
</feature>
<evidence type="ECO:0000259" key="2">
    <source>
        <dbReference type="Pfam" id="PF00892"/>
    </source>
</evidence>
<dbReference type="AlphaFoldDB" id="A0A937DIL8"/>
<evidence type="ECO:0000313" key="4">
    <source>
        <dbReference type="Proteomes" id="UP000642920"/>
    </source>
</evidence>
<feature type="transmembrane region" description="Helical" evidence="1">
    <location>
        <begin position="69"/>
        <end position="87"/>
    </location>
</feature>
<feature type="transmembrane region" description="Helical" evidence="1">
    <location>
        <begin position="214"/>
        <end position="235"/>
    </location>
</feature>
<dbReference type="Pfam" id="PF00892">
    <property type="entry name" value="EamA"/>
    <property type="match status" value="2"/>
</dbReference>
<proteinExistence type="predicted"/>
<gene>
    <name evidence="3" type="ORF">JKP34_07685</name>
</gene>
<dbReference type="InterPro" id="IPR000620">
    <property type="entry name" value="EamA_dom"/>
</dbReference>
<feature type="transmembrane region" description="Helical" evidence="1">
    <location>
        <begin position="185"/>
        <end position="202"/>
    </location>
</feature>
<comment type="caution">
    <text evidence="3">The sequence shown here is derived from an EMBL/GenBank/DDBJ whole genome shotgun (WGS) entry which is preliminary data.</text>
</comment>
<dbReference type="PANTHER" id="PTHR22911">
    <property type="entry name" value="ACYL-MALONYL CONDENSING ENZYME-RELATED"/>
    <property type="match status" value="1"/>
</dbReference>
<feature type="domain" description="EamA" evidence="2">
    <location>
        <begin position="156"/>
        <end position="287"/>
    </location>
</feature>
<evidence type="ECO:0000256" key="1">
    <source>
        <dbReference type="SAM" id="Phobius"/>
    </source>
</evidence>
<dbReference type="Proteomes" id="UP000642920">
    <property type="component" value="Unassembled WGS sequence"/>
</dbReference>
<dbReference type="GO" id="GO:0016020">
    <property type="term" value="C:membrane"/>
    <property type="evidence" value="ECO:0007669"/>
    <property type="project" value="InterPro"/>
</dbReference>
<feature type="transmembrane region" description="Helical" evidence="1">
    <location>
        <begin position="155"/>
        <end position="173"/>
    </location>
</feature>
<keyword evidence="1" id="KW-1133">Transmembrane helix</keyword>
<dbReference type="SUPFAM" id="SSF103481">
    <property type="entry name" value="Multidrug resistance efflux transporter EmrE"/>
    <property type="match status" value="2"/>
</dbReference>
<sequence>MLRGGILVFLGACSFGVLTTLVKLSYAEGFTLAEVTGVQVFFGTIVLWLILIGRALFQKVKFHFTWQNSWRVLLTGISTGLVSLAYYKSVQELPASIAILLLMQFTWISMLLEVIIHRKFPSGRQLLSVLFILFGTYLAGKVYDFSNIPWSLEGLGYGLLAGFFYAVFIWANGRVGNALVPVQKSAMMITGSCIFIFLIFPPEFLVNGSLINGLFPWGFAFALFGTVIPPLFFAYGIPKIGVGVSAILSSAELPVAVFFSSWLLAEQVTLLQWTGILLILAAIAISNLRLKKKPE</sequence>
<name>A0A937DIL8_9BACT</name>